<evidence type="ECO:0000256" key="1">
    <source>
        <dbReference type="ARBA" id="ARBA00001412"/>
    </source>
</evidence>
<dbReference type="Pfam" id="PF02836">
    <property type="entry name" value="Glyco_hydro_2_C"/>
    <property type="match status" value="1"/>
</dbReference>
<dbReference type="SUPFAM" id="SSF49785">
    <property type="entry name" value="Galactose-binding domain-like"/>
    <property type="match status" value="1"/>
</dbReference>
<evidence type="ECO:0000313" key="9">
    <source>
        <dbReference type="EMBL" id="EDR48621.1"/>
    </source>
</evidence>
<keyword evidence="5 7" id="KW-0326">Glycosidase</keyword>
<comment type="catalytic activity">
    <reaction evidence="1 7">
        <text>Hydrolysis of terminal non-reducing beta-D-galactose residues in beta-D-galactosides.</text>
        <dbReference type="EC" id="3.2.1.23"/>
    </reaction>
</comment>
<dbReference type="Pfam" id="PF02837">
    <property type="entry name" value="Glyco_hydro_2_N"/>
    <property type="match status" value="1"/>
</dbReference>
<dbReference type="Gene3D" id="2.70.98.10">
    <property type="match status" value="1"/>
</dbReference>
<dbReference type="EC" id="3.2.1.23" evidence="3 7"/>
<dbReference type="Proteomes" id="UP000005359">
    <property type="component" value="Unassembled WGS sequence"/>
</dbReference>
<dbReference type="InterPro" id="IPR004199">
    <property type="entry name" value="B-gal_small/dom_5"/>
</dbReference>
<dbReference type="InterPro" id="IPR014718">
    <property type="entry name" value="GH-type_carb-bd"/>
</dbReference>
<dbReference type="InterPro" id="IPR006101">
    <property type="entry name" value="Glyco_hydro_2"/>
</dbReference>
<evidence type="ECO:0000313" key="10">
    <source>
        <dbReference type="Proteomes" id="UP000005359"/>
    </source>
</evidence>
<dbReference type="GO" id="GO:0009341">
    <property type="term" value="C:beta-galactosidase complex"/>
    <property type="evidence" value="ECO:0007669"/>
    <property type="project" value="InterPro"/>
</dbReference>
<proteinExistence type="inferred from homology"/>
<dbReference type="InterPro" id="IPR006104">
    <property type="entry name" value="Glyco_hydro_2_N"/>
</dbReference>
<dbReference type="STRING" id="411461.DORFOR_00005"/>
<dbReference type="Pfam" id="PF02929">
    <property type="entry name" value="Bgal_small_N"/>
    <property type="match status" value="1"/>
</dbReference>
<evidence type="ECO:0000256" key="3">
    <source>
        <dbReference type="ARBA" id="ARBA00012756"/>
    </source>
</evidence>
<dbReference type="InterPro" id="IPR006102">
    <property type="entry name" value="Ig-like_GH2"/>
</dbReference>
<dbReference type="InterPro" id="IPR050347">
    <property type="entry name" value="Bact_Beta-galactosidase"/>
</dbReference>
<dbReference type="GO" id="GO:0005990">
    <property type="term" value="P:lactose catabolic process"/>
    <property type="evidence" value="ECO:0007669"/>
    <property type="project" value="TreeGrafter"/>
</dbReference>
<dbReference type="InterPro" id="IPR036156">
    <property type="entry name" value="Beta-gal/glucu_dom_sf"/>
</dbReference>
<dbReference type="SUPFAM" id="SSF49303">
    <property type="entry name" value="beta-Galactosidase/glucuronidase domain"/>
    <property type="match status" value="2"/>
</dbReference>
<dbReference type="Gene3D" id="3.20.20.80">
    <property type="entry name" value="Glycosidases"/>
    <property type="match status" value="1"/>
</dbReference>
<name>B0G1A4_9FIRM</name>
<dbReference type="AlphaFoldDB" id="B0G1A4"/>
<dbReference type="InterPro" id="IPR023230">
    <property type="entry name" value="Glyco_hydro_2_CS"/>
</dbReference>
<dbReference type="PROSITE" id="PS00719">
    <property type="entry name" value="GLYCOSYL_HYDROL_F2_1"/>
    <property type="match status" value="1"/>
</dbReference>
<keyword evidence="4 7" id="KW-0378">Hydrolase</keyword>
<dbReference type="InterPro" id="IPR032312">
    <property type="entry name" value="LacZ_4"/>
</dbReference>
<dbReference type="Pfam" id="PF16353">
    <property type="entry name" value="LacZ_4"/>
    <property type="match status" value="1"/>
</dbReference>
<dbReference type="Gene3D" id="2.60.120.260">
    <property type="entry name" value="Galactose-binding domain-like"/>
    <property type="match status" value="1"/>
</dbReference>
<dbReference type="PANTHER" id="PTHR46323">
    <property type="entry name" value="BETA-GALACTOSIDASE"/>
    <property type="match status" value="1"/>
</dbReference>
<dbReference type="PANTHER" id="PTHR46323:SF2">
    <property type="entry name" value="BETA-GALACTOSIDASE"/>
    <property type="match status" value="1"/>
</dbReference>
<organism evidence="9 10">
    <name type="scientific">Dorea formicigenerans ATCC 27755</name>
    <dbReference type="NCBI Taxonomy" id="411461"/>
    <lineage>
        <taxon>Bacteria</taxon>
        <taxon>Bacillati</taxon>
        <taxon>Bacillota</taxon>
        <taxon>Clostridia</taxon>
        <taxon>Lachnospirales</taxon>
        <taxon>Lachnospiraceae</taxon>
        <taxon>Dorea</taxon>
    </lineage>
</organism>
<dbReference type="InterPro" id="IPR008979">
    <property type="entry name" value="Galactose-bd-like_sf"/>
</dbReference>
<accession>B0G1A4</accession>
<dbReference type="InterPro" id="IPR017853">
    <property type="entry name" value="GH"/>
</dbReference>
<evidence type="ECO:0000256" key="7">
    <source>
        <dbReference type="RuleBase" id="RU361154"/>
    </source>
</evidence>
<sequence>MDNLVEHREESDRMQLLNGTWKFQYFNSIYDIQDSFFAKNYDTENFDEIQVPSVWQMAGYDTHQYTNIRYPFPFDPPYVPQDIPCGAYVHNFEYSRDEKASKAFLNFEGVDSCFYVWINGSYIGYSQVSHMTSEFDVTDVLQDGTNTVAVLVMKWCDGSYLEDQDKFRMSGIFRDVYILKRPKQAISDYHIKTRIEDMLAKVEIEMKFYSPLNVKISIEDRNGAVVALGSIAEEGTAVLEIASPELWNTENPYLYKLILETENEVIVDHIALRKIEIKDQVIYLNGQKIKFRGVNRHDSDPVTGFTISLEQLTTDLTLMKQHNFNAIRSSHYPNAPFFYEMCDKYGFMVIDEADIEAHGPFMIYRKEDTDYNRFKRWNEKIADDPVWEEAIVDRVKLMVERDKNRFCIVMWSMGNESAYGCNFEKALEWTKNFDPDRITQYESARYRNYDETYDYSNLDVYSRMYPALSEIQEYLDKDGSKPFLLVEYCHSMGNGPGDFEDYFQMIQDNNKMCGGFVWEWCDHAIAHGTAENGKTIYAYGGDHGEEIHDGNFCMDGLVYPDRTVHTGLLEYKNVYRPARVISYDKESGELVLHNYMDFDDLKDYVKISYELTQDGLVISKGKLPEVSAAPHSEGKINLKVNVPESGKCYLKFIYHLKKELPLLDEDHILGFDEIEVSKDGAKCKLAEKWLQKTAVDSELQVNENDTQIHIKGREFAYTIDKRTALFTEMKFAGREYLNHPMELNIWRAPTDNDMYIKSEWKKAHYDKAYTRAYTTEVVQGKHGVKITSHASIVAETVQKILDVTITWKIEAAGKIDADIEVTKDDEFPDLPRFGVRMFLDKKLSAARYFGMGPQESYCDKHQAASHGLYQANVDDLHEDYIRPQENGSHYDCEYVELNNSRYGIVVSAENAFSFNASYYTQEELGKKTHNYELTESDSVVFCVDYALNGIGSNSCGPVVLNQYRFDDVLFRFQFTLIPYVKG</sequence>
<dbReference type="SMART" id="SM01038">
    <property type="entry name" value="Bgal_small_N"/>
    <property type="match status" value="1"/>
</dbReference>
<evidence type="ECO:0000256" key="2">
    <source>
        <dbReference type="ARBA" id="ARBA00007401"/>
    </source>
</evidence>
<evidence type="ECO:0000256" key="6">
    <source>
        <dbReference type="ARBA" id="ARBA00032230"/>
    </source>
</evidence>
<dbReference type="GO" id="GO:0004565">
    <property type="term" value="F:beta-galactosidase activity"/>
    <property type="evidence" value="ECO:0007669"/>
    <property type="project" value="UniProtKB-EC"/>
</dbReference>
<dbReference type="eggNOG" id="COG3250">
    <property type="taxonomic scope" value="Bacteria"/>
</dbReference>
<feature type="domain" description="Beta galactosidase small chain/" evidence="8">
    <location>
        <begin position="709"/>
        <end position="977"/>
    </location>
</feature>
<reference evidence="9 10" key="2">
    <citation type="submission" date="2007-10" db="EMBL/GenBank/DDBJ databases">
        <authorList>
            <person name="Fulton L."/>
            <person name="Clifton S."/>
            <person name="Fulton B."/>
            <person name="Xu J."/>
            <person name="Minx P."/>
            <person name="Pepin K.H."/>
            <person name="Johnson M."/>
            <person name="Thiruvilangam P."/>
            <person name="Bhonagiri V."/>
            <person name="Nash W.E."/>
            <person name="Wang C."/>
            <person name="Mardis E.R."/>
            <person name="Wilson R.K."/>
        </authorList>
    </citation>
    <scope>NUCLEOTIDE SEQUENCE [LARGE SCALE GENOMIC DNA]</scope>
    <source>
        <strain evidence="9 10">ATCC 27755</strain>
    </source>
</reference>
<comment type="caution">
    <text evidence="9">The sequence shown here is derived from an EMBL/GenBank/DDBJ whole genome shotgun (WGS) entry which is preliminary data.</text>
</comment>
<dbReference type="SUPFAM" id="SSF51445">
    <property type="entry name" value="(Trans)glycosidases"/>
    <property type="match status" value="1"/>
</dbReference>
<dbReference type="GO" id="GO:0030246">
    <property type="term" value="F:carbohydrate binding"/>
    <property type="evidence" value="ECO:0007669"/>
    <property type="project" value="InterPro"/>
</dbReference>
<dbReference type="Pfam" id="PF00703">
    <property type="entry name" value="Glyco_hydro_2"/>
    <property type="match status" value="1"/>
</dbReference>
<dbReference type="PRINTS" id="PR00132">
    <property type="entry name" value="GLHYDRLASE2"/>
</dbReference>
<evidence type="ECO:0000256" key="5">
    <source>
        <dbReference type="ARBA" id="ARBA00023295"/>
    </source>
</evidence>
<protein>
    <recommendedName>
        <fullName evidence="3 7">Beta-galactosidase</fullName>
        <ecNumber evidence="3 7">3.2.1.23</ecNumber>
    </recommendedName>
    <alternativeName>
        <fullName evidence="6 7">Lactase</fullName>
    </alternativeName>
</protein>
<dbReference type="InterPro" id="IPR013783">
    <property type="entry name" value="Ig-like_fold"/>
</dbReference>
<dbReference type="InterPro" id="IPR011013">
    <property type="entry name" value="Gal_mutarotase_sf_dom"/>
</dbReference>
<dbReference type="PaxDb" id="411461-DORFOR_00005"/>
<comment type="similarity">
    <text evidence="2 7">Belongs to the glycosyl hydrolase 2 family.</text>
</comment>
<dbReference type="EMBL" id="AAXA02000001">
    <property type="protein sequence ID" value="EDR48621.1"/>
    <property type="molecule type" value="Genomic_DNA"/>
</dbReference>
<dbReference type="SUPFAM" id="SSF74650">
    <property type="entry name" value="Galactose mutarotase-like"/>
    <property type="match status" value="1"/>
</dbReference>
<evidence type="ECO:0000259" key="8">
    <source>
        <dbReference type="SMART" id="SM01038"/>
    </source>
</evidence>
<evidence type="ECO:0000256" key="4">
    <source>
        <dbReference type="ARBA" id="ARBA00022801"/>
    </source>
</evidence>
<dbReference type="InterPro" id="IPR006103">
    <property type="entry name" value="Glyco_hydro_2_cat"/>
</dbReference>
<dbReference type="Gene3D" id="2.60.40.10">
    <property type="entry name" value="Immunoglobulins"/>
    <property type="match status" value="2"/>
</dbReference>
<gene>
    <name evidence="9" type="ORF">DORFOR_00005</name>
</gene>
<reference evidence="9 10" key="1">
    <citation type="submission" date="2007-10" db="EMBL/GenBank/DDBJ databases">
        <title>Draft genome sequence of Dorea formicigenerans(ATCC 27755).</title>
        <authorList>
            <person name="Sudarsanam P."/>
            <person name="Ley R."/>
            <person name="Guruge J."/>
            <person name="Turnbaugh P.J."/>
            <person name="Mahowald M."/>
            <person name="Liep D."/>
            <person name="Gordon J."/>
        </authorList>
    </citation>
    <scope>NUCLEOTIDE SEQUENCE [LARGE SCALE GENOMIC DNA]</scope>
    <source>
        <strain evidence="9 10">ATCC 27755</strain>
    </source>
</reference>